<dbReference type="PANTHER" id="PTHR46481:SF6">
    <property type="entry name" value="ZINC FINGER BED DOMAIN-CONTAINING PROTEIN RICESLEEPER 2-LIKE"/>
    <property type="match status" value="1"/>
</dbReference>
<evidence type="ECO:0000313" key="2">
    <source>
        <dbReference type="Proteomes" id="UP000075243"/>
    </source>
</evidence>
<dbReference type="InterPro" id="IPR052035">
    <property type="entry name" value="ZnF_BED_domain_contain"/>
</dbReference>
<dbReference type="OMA" id="PSHRTIT"/>
<dbReference type="EMBL" id="CM003613">
    <property type="protein sequence ID" value="KYP57131.1"/>
    <property type="molecule type" value="Genomic_DNA"/>
</dbReference>
<evidence type="ECO:0000313" key="1">
    <source>
        <dbReference type="EMBL" id="KYP57131.1"/>
    </source>
</evidence>
<proteinExistence type="predicted"/>
<keyword evidence="2" id="KW-1185">Reference proteome</keyword>
<organism evidence="1 2">
    <name type="scientific">Cajanus cajan</name>
    <name type="common">Pigeon pea</name>
    <name type="synonym">Cajanus indicus</name>
    <dbReference type="NCBI Taxonomy" id="3821"/>
    <lineage>
        <taxon>Eukaryota</taxon>
        <taxon>Viridiplantae</taxon>
        <taxon>Streptophyta</taxon>
        <taxon>Embryophyta</taxon>
        <taxon>Tracheophyta</taxon>
        <taxon>Spermatophyta</taxon>
        <taxon>Magnoliopsida</taxon>
        <taxon>eudicotyledons</taxon>
        <taxon>Gunneridae</taxon>
        <taxon>Pentapetalae</taxon>
        <taxon>rosids</taxon>
        <taxon>fabids</taxon>
        <taxon>Fabales</taxon>
        <taxon>Fabaceae</taxon>
        <taxon>Papilionoideae</taxon>
        <taxon>50 kb inversion clade</taxon>
        <taxon>NPAAA clade</taxon>
        <taxon>indigoferoid/millettioid clade</taxon>
        <taxon>Phaseoleae</taxon>
        <taxon>Cajanus</taxon>
    </lineage>
</organism>
<name>A0A151SQV1_CAJCA</name>
<dbReference type="AlphaFoldDB" id="A0A151SQV1"/>
<feature type="non-terminal residue" evidence="1">
    <location>
        <position position="1"/>
    </location>
</feature>
<dbReference type="Proteomes" id="UP000075243">
    <property type="component" value="Chromosome 11"/>
</dbReference>
<gene>
    <name evidence="1" type="ORF">KK1_003389</name>
</gene>
<reference evidence="1 2" key="1">
    <citation type="journal article" date="2012" name="Nat. Biotechnol.">
        <title>Draft genome sequence of pigeonpea (Cajanus cajan), an orphan legume crop of resource-poor farmers.</title>
        <authorList>
            <person name="Varshney R.K."/>
            <person name="Chen W."/>
            <person name="Li Y."/>
            <person name="Bharti A.K."/>
            <person name="Saxena R.K."/>
            <person name="Schlueter J.A."/>
            <person name="Donoghue M.T."/>
            <person name="Azam S."/>
            <person name="Fan G."/>
            <person name="Whaley A.M."/>
            <person name="Farmer A.D."/>
            <person name="Sheridan J."/>
            <person name="Iwata A."/>
            <person name="Tuteja R."/>
            <person name="Penmetsa R.V."/>
            <person name="Wu W."/>
            <person name="Upadhyaya H.D."/>
            <person name="Yang S.P."/>
            <person name="Shah T."/>
            <person name="Saxena K.B."/>
            <person name="Michael T."/>
            <person name="McCombie W.R."/>
            <person name="Yang B."/>
            <person name="Zhang G."/>
            <person name="Yang H."/>
            <person name="Wang J."/>
            <person name="Spillane C."/>
            <person name="Cook D.R."/>
            <person name="May G.D."/>
            <person name="Xu X."/>
            <person name="Jackson S.A."/>
        </authorList>
    </citation>
    <scope>NUCLEOTIDE SEQUENCE [LARGE SCALE GENOMIC DNA]</scope>
    <source>
        <strain evidence="2">cv. Asha</strain>
    </source>
</reference>
<dbReference type="PANTHER" id="PTHR46481">
    <property type="entry name" value="ZINC FINGER BED DOMAIN-CONTAINING PROTEIN 4"/>
    <property type="match status" value="1"/>
</dbReference>
<protein>
    <submittedName>
        <fullName evidence="1">AC9 transposase</fullName>
    </submittedName>
</protein>
<sequence length="121" mass="14242">LSRAIIEHGLSCSFVEYKWIRELLLYLHPGLRIPSRNIAISNLWRIHDEEKEKVKNAMCKANSRICLTPDCWTCITREGYICVTVHFVDVNWKLNSKVISFSKLDNPHDSHEMAKKIFRDR</sequence>
<dbReference type="InterPro" id="IPR012337">
    <property type="entry name" value="RNaseH-like_sf"/>
</dbReference>
<dbReference type="STRING" id="3821.A0A151SQV1"/>
<dbReference type="SUPFAM" id="SSF53098">
    <property type="entry name" value="Ribonuclease H-like"/>
    <property type="match status" value="1"/>
</dbReference>
<accession>A0A151SQV1</accession>